<gene>
    <name evidence="1" type="ORF">E2562_038579</name>
</gene>
<dbReference type="Proteomes" id="UP000479710">
    <property type="component" value="Unassembled WGS sequence"/>
</dbReference>
<dbReference type="AlphaFoldDB" id="A0A6G1DTL6"/>
<keyword evidence="2" id="KW-1185">Reference proteome</keyword>
<proteinExistence type="predicted"/>
<name>A0A6G1DTL6_9ORYZ</name>
<evidence type="ECO:0000313" key="1">
    <source>
        <dbReference type="EMBL" id="KAF0915731.1"/>
    </source>
</evidence>
<evidence type="ECO:0000313" key="2">
    <source>
        <dbReference type="Proteomes" id="UP000479710"/>
    </source>
</evidence>
<sequence length="83" mass="9780">MFVFVAGIIKYGERIWALKYGSRNDLNSTSTQYENDELPPLSIARERFADHKAKLKIIEMELGMIYDDLFTKASLVRRRMHNR</sequence>
<protein>
    <submittedName>
        <fullName evidence="1">Uncharacterized protein</fullName>
    </submittedName>
</protein>
<accession>A0A6G1DTL6</accession>
<dbReference type="PANTHER" id="PTHR31325">
    <property type="entry name" value="OS01G0798800 PROTEIN-RELATED"/>
    <property type="match status" value="1"/>
</dbReference>
<dbReference type="EMBL" id="SPHZ02000006">
    <property type="protein sequence ID" value="KAF0915731.1"/>
    <property type="molecule type" value="Genomic_DNA"/>
</dbReference>
<reference evidence="1 2" key="1">
    <citation type="submission" date="2019-11" db="EMBL/GenBank/DDBJ databases">
        <title>Whole genome sequence of Oryza granulata.</title>
        <authorList>
            <person name="Li W."/>
        </authorList>
    </citation>
    <scope>NUCLEOTIDE SEQUENCE [LARGE SCALE GENOMIC DNA]</scope>
    <source>
        <strain evidence="2">cv. Menghai</strain>
        <tissue evidence="1">Leaf</tissue>
    </source>
</reference>
<organism evidence="1 2">
    <name type="scientific">Oryza meyeriana var. granulata</name>
    <dbReference type="NCBI Taxonomy" id="110450"/>
    <lineage>
        <taxon>Eukaryota</taxon>
        <taxon>Viridiplantae</taxon>
        <taxon>Streptophyta</taxon>
        <taxon>Embryophyta</taxon>
        <taxon>Tracheophyta</taxon>
        <taxon>Spermatophyta</taxon>
        <taxon>Magnoliopsida</taxon>
        <taxon>Liliopsida</taxon>
        <taxon>Poales</taxon>
        <taxon>Poaceae</taxon>
        <taxon>BOP clade</taxon>
        <taxon>Oryzoideae</taxon>
        <taxon>Oryzeae</taxon>
        <taxon>Oryzinae</taxon>
        <taxon>Oryza</taxon>
        <taxon>Oryza meyeriana</taxon>
    </lineage>
</organism>
<comment type="caution">
    <text evidence="1">The sequence shown here is derived from an EMBL/GenBank/DDBJ whole genome shotgun (WGS) entry which is preliminary data.</text>
</comment>
<dbReference type="OrthoDB" id="1689146at2759"/>